<comment type="caution">
    <text evidence="3">The sequence shown here is derived from an EMBL/GenBank/DDBJ whole genome shotgun (WGS) entry which is preliminary data.</text>
</comment>
<sequence length="328" mass="36415">MLRLGYHASHEQFTPRDLLRHVQEAEAAGFDCAMSSEHFAPWSLRQGESGFAYSWVGAALQATSLPMGMLAIPMNHRFHPAIVAQAGATLAQMFPGRFRWMALGTGEALNEHITGEPWPAKPEQRERLKAAVEIIRALWRGETVTSDGPVPTNRARLYTLPEEAPKLICPALSEETARIGGAWADGLVVINQPLDKLTALIEAFRQGGGEGKPLHLQMHLSYAATEAEARANAFDQWRSNIMTPEMAANFSMPEEFDRAAEDVRPEDMDEAVFISADPERHVAQIKEYARLGFSEIYLHNVGRNQTEFIEVFGREVLPHFGARDAKAA</sequence>
<protein>
    <submittedName>
        <fullName evidence="3">TIGR03885 family FMN-dependent LLM class oxidoreductase</fullName>
        <ecNumber evidence="3">1.-.-.-</ecNumber>
    </submittedName>
</protein>
<dbReference type="InterPro" id="IPR036661">
    <property type="entry name" value="Luciferase-like_sf"/>
</dbReference>
<dbReference type="Pfam" id="PF00296">
    <property type="entry name" value="Bac_luciferase"/>
    <property type="match status" value="1"/>
</dbReference>
<dbReference type="InterPro" id="IPR019945">
    <property type="entry name" value="F420_G6P_DH-rel"/>
</dbReference>
<evidence type="ECO:0000313" key="3">
    <source>
        <dbReference type="EMBL" id="MDX6805676.1"/>
    </source>
</evidence>
<dbReference type="NCBIfam" id="TIGR03885">
    <property type="entry name" value="flavin_revert"/>
    <property type="match status" value="1"/>
</dbReference>
<dbReference type="Proteomes" id="UP001274321">
    <property type="component" value="Unassembled WGS sequence"/>
</dbReference>
<evidence type="ECO:0000259" key="2">
    <source>
        <dbReference type="Pfam" id="PF00296"/>
    </source>
</evidence>
<proteinExistence type="predicted"/>
<dbReference type="NCBIfam" id="TIGR03557">
    <property type="entry name" value="F420_G6P_family"/>
    <property type="match status" value="1"/>
</dbReference>
<dbReference type="GO" id="GO:0016491">
    <property type="term" value="F:oxidoreductase activity"/>
    <property type="evidence" value="ECO:0007669"/>
    <property type="project" value="UniProtKB-KW"/>
</dbReference>
<organism evidence="3 4">
    <name type="scientific">Terrihabitans rhizophilus</name>
    <dbReference type="NCBI Taxonomy" id="3092662"/>
    <lineage>
        <taxon>Bacteria</taxon>
        <taxon>Pseudomonadati</taxon>
        <taxon>Pseudomonadota</taxon>
        <taxon>Alphaproteobacteria</taxon>
        <taxon>Hyphomicrobiales</taxon>
        <taxon>Terrihabitans</taxon>
    </lineage>
</organism>
<reference evidence="3 4" key="1">
    <citation type="submission" date="2023-11" db="EMBL/GenBank/DDBJ databases">
        <authorList>
            <person name="Bao R."/>
        </authorList>
    </citation>
    <scope>NUCLEOTIDE SEQUENCE [LARGE SCALE GENOMIC DNA]</scope>
    <source>
        <strain evidence="3 4">PJ23</strain>
    </source>
</reference>
<evidence type="ECO:0000313" key="4">
    <source>
        <dbReference type="Proteomes" id="UP001274321"/>
    </source>
</evidence>
<dbReference type="EMBL" id="JAXAFJ010000002">
    <property type="protein sequence ID" value="MDX6805676.1"/>
    <property type="molecule type" value="Genomic_DNA"/>
</dbReference>
<dbReference type="RefSeq" id="WP_319843851.1">
    <property type="nucleotide sequence ID" value="NZ_JAXAFJ010000002.1"/>
</dbReference>
<dbReference type="SUPFAM" id="SSF51679">
    <property type="entry name" value="Bacterial luciferase-like"/>
    <property type="match status" value="1"/>
</dbReference>
<gene>
    <name evidence="3" type="ORF">SCD90_06340</name>
</gene>
<keyword evidence="4" id="KW-1185">Reference proteome</keyword>
<dbReference type="InterPro" id="IPR023907">
    <property type="entry name" value="Non-F420_Flavin_OxRdtase"/>
</dbReference>
<dbReference type="PANTHER" id="PTHR43244:SF1">
    <property type="entry name" value="5,10-METHYLENETETRAHYDROMETHANOPTERIN REDUCTASE"/>
    <property type="match status" value="1"/>
</dbReference>
<dbReference type="InterPro" id="IPR011251">
    <property type="entry name" value="Luciferase-like_dom"/>
</dbReference>
<accession>A0ABU4RM52</accession>
<dbReference type="EC" id="1.-.-.-" evidence="3"/>
<keyword evidence="1 3" id="KW-0560">Oxidoreductase</keyword>
<dbReference type="InterPro" id="IPR050564">
    <property type="entry name" value="F420-G6PD/mer"/>
</dbReference>
<dbReference type="PANTHER" id="PTHR43244">
    <property type="match status" value="1"/>
</dbReference>
<feature type="domain" description="Luciferase-like" evidence="2">
    <location>
        <begin position="8"/>
        <end position="294"/>
    </location>
</feature>
<dbReference type="Gene3D" id="3.20.20.30">
    <property type="entry name" value="Luciferase-like domain"/>
    <property type="match status" value="1"/>
</dbReference>
<dbReference type="CDD" id="cd01097">
    <property type="entry name" value="Tetrahydromethanopterin_reductase"/>
    <property type="match status" value="1"/>
</dbReference>
<name>A0ABU4RM52_9HYPH</name>
<evidence type="ECO:0000256" key="1">
    <source>
        <dbReference type="ARBA" id="ARBA00023002"/>
    </source>
</evidence>